<dbReference type="InterPro" id="IPR036188">
    <property type="entry name" value="FAD/NAD-bd_sf"/>
</dbReference>
<protein>
    <submittedName>
        <fullName evidence="6">NAD(P)/FAD-dependent oxidoreductase</fullName>
    </submittedName>
</protein>
<name>A0ABU5TND3_9CYAN</name>
<dbReference type="PANTHER" id="PTHR42887:SF2">
    <property type="entry name" value="OS12G0638800 PROTEIN"/>
    <property type="match status" value="1"/>
</dbReference>
<evidence type="ECO:0000259" key="4">
    <source>
        <dbReference type="Pfam" id="PF03486"/>
    </source>
</evidence>
<feature type="domain" description="RsdA/BaiN/AoA(So)-like Rossmann fold-like" evidence="4">
    <location>
        <begin position="5"/>
        <end position="412"/>
    </location>
</feature>
<dbReference type="Gene3D" id="3.50.50.60">
    <property type="entry name" value="FAD/NAD(P)-binding domain"/>
    <property type="match status" value="1"/>
</dbReference>
<dbReference type="InterPro" id="IPR057661">
    <property type="entry name" value="RsdA/BaiN/AoA(So)_Rossmann"/>
</dbReference>
<evidence type="ECO:0000313" key="7">
    <source>
        <dbReference type="Proteomes" id="UP001301388"/>
    </source>
</evidence>
<dbReference type="InterPro" id="IPR023166">
    <property type="entry name" value="BaiN-like_dom_sf"/>
</dbReference>
<dbReference type="Gene3D" id="1.10.8.260">
    <property type="entry name" value="HI0933 insert domain-like"/>
    <property type="match status" value="1"/>
</dbReference>
<feature type="domain" description="RsdA/BaiN/AoA(So)-like insert" evidence="5">
    <location>
        <begin position="187"/>
        <end position="359"/>
    </location>
</feature>
<evidence type="ECO:0000313" key="6">
    <source>
        <dbReference type="EMBL" id="MEA5479747.1"/>
    </source>
</evidence>
<proteinExistence type="predicted"/>
<reference evidence="6 7" key="1">
    <citation type="submission" date="2023-12" db="EMBL/GenBank/DDBJ databases">
        <title>Baltic Sea Cyanobacteria.</title>
        <authorList>
            <person name="Delbaje E."/>
            <person name="Fewer D.P."/>
            <person name="Shishido T.K."/>
        </authorList>
    </citation>
    <scope>NUCLEOTIDE SEQUENCE [LARGE SCALE GENOMIC DNA]</scope>
    <source>
        <strain evidence="6 7">UHCC 0370</strain>
    </source>
</reference>
<dbReference type="SUPFAM" id="SSF160996">
    <property type="entry name" value="HI0933 insert domain-like"/>
    <property type="match status" value="1"/>
</dbReference>
<dbReference type="InterPro" id="IPR004792">
    <property type="entry name" value="BaiN-like"/>
</dbReference>
<dbReference type="PRINTS" id="PR00411">
    <property type="entry name" value="PNDRDTASEI"/>
</dbReference>
<dbReference type="Pfam" id="PF03486">
    <property type="entry name" value="HI0933_like"/>
    <property type="match status" value="1"/>
</dbReference>
<keyword evidence="3" id="KW-0274">FAD</keyword>
<dbReference type="SUPFAM" id="SSF51905">
    <property type="entry name" value="FAD/NAD(P)-binding domain"/>
    <property type="match status" value="1"/>
</dbReference>
<evidence type="ECO:0000256" key="2">
    <source>
        <dbReference type="ARBA" id="ARBA00022630"/>
    </source>
</evidence>
<dbReference type="RefSeq" id="WP_323262914.1">
    <property type="nucleotide sequence ID" value="NZ_JAYGIE010000098.1"/>
</dbReference>
<dbReference type="InterPro" id="IPR055178">
    <property type="entry name" value="RsdA/BaiN/AoA(So)-like_dom"/>
</dbReference>
<dbReference type="Pfam" id="PF22780">
    <property type="entry name" value="HI0933_like_1st"/>
    <property type="match status" value="1"/>
</dbReference>
<evidence type="ECO:0000256" key="3">
    <source>
        <dbReference type="ARBA" id="ARBA00022827"/>
    </source>
</evidence>
<comment type="caution">
    <text evidence="6">The sequence shown here is derived from an EMBL/GenBank/DDBJ whole genome shotgun (WGS) entry which is preliminary data.</text>
</comment>
<evidence type="ECO:0000259" key="5">
    <source>
        <dbReference type="Pfam" id="PF22780"/>
    </source>
</evidence>
<comment type="cofactor">
    <cofactor evidence="1">
        <name>FAD</name>
        <dbReference type="ChEBI" id="CHEBI:57692"/>
    </cofactor>
</comment>
<keyword evidence="2" id="KW-0285">Flavoprotein</keyword>
<keyword evidence="7" id="KW-1185">Reference proteome</keyword>
<dbReference type="Gene3D" id="2.40.30.10">
    <property type="entry name" value="Translation factors"/>
    <property type="match status" value="1"/>
</dbReference>
<accession>A0ABU5TND3</accession>
<evidence type="ECO:0000256" key="1">
    <source>
        <dbReference type="ARBA" id="ARBA00001974"/>
    </source>
</evidence>
<dbReference type="PANTHER" id="PTHR42887">
    <property type="entry name" value="OS12G0638800 PROTEIN"/>
    <property type="match status" value="1"/>
</dbReference>
<dbReference type="PRINTS" id="PR00368">
    <property type="entry name" value="FADPNR"/>
</dbReference>
<sequence>MASTEVVVIGGGAAGFFGAIHAAQAPHTRVTLLEAGQQPLAKVRISGGGRCNVTHHCFEPSQLVQNYPRGGKALRGAFSRFQPLDVVRWFNAEGVKLKTEADGRMFPVTDGSETIVEALMFAAKKAGVFLRNNVLVQKIEHLGDSKFDVMLKNGENLVCDRLLLATGSSPSGYAIARSLGHELEPPVPSLFTFNIKDSKLHELAGVSINPATVKLLTSNPSNEKKKSRNQLEQSGALLITHWGLSGPAVLKLSAWAARELHDCNYQAKLAVNWIPTLKVEAVKQILLNAKNDQPKKFISNYCPAEISLRLWEYLLDKAKVELEKRWADISNKAIQQIANVLTASEYVIAGKGVFKEEFVTCGGIRLQDVNFQTMESKICSGLFFAGEILDIDGVTGGFNFQNAWTTAWIAAQGISNHSI</sequence>
<organism evidence="6 7">
    <name type="scientific">Pseudanabaena galeata UHCC 0370</name>
    <dbReference type="NCBI Taxonomy" id="3110310"/>
    <lineage>
        <taxon>Bacteria</taxon>
        <taxon>Bacillati</taxon>
        <taxon>Cyanobacteriota</taxon>
        <taxon>Cyanophyceae</taxon>
        <taxon>Pseudanabaenales</taxon>
        <taxon>Pseudanabaenaceae</taxon>
        <taxon>Pseudanabaena</taxon>
    </lineage>
</organism>
<dbReference type="Proteomes" id="UP001301388">
    <property type="component" value="Unassembled WGS sequence"/>
</dbReference>
<gene>
    <name evidence="6" type="ORF">VB774_19155</name>
</gene>
<dbReference type="NCBIfam" id="TIGR00275">
    <property type="entry name" value="aminoacetone oxidase family FAD-binding enzyme"/>
    <property type="match status" value="1"/>
</dbReference>
<dbReference type="EMBL" id="JAYGIE010000098">
    <property type="protein sequence ID" value="MEA5479747.1"/>
    <property type="molecule type" value="Genomic_DNA"/>
</dbReference>